<protein>
    <submittedName>
        <fullName evidence="1">Uncharacterized protein</fullName>
    </submittedName>
</protein>
<evidence type="ECO:0000313" key="1">
    <source>
        <dbReference type="EMBL" id="KAJ5716560.1"/>
    </source>
</evidence>
<comment type="caution">
    <text evidence="1">The sequence shown here is derived from an EMBL/GenBank/DDBJ whole genome shotgun (WGS) entry which is preliminary data.</text>
</comment>
<proteinExistence type="predicted"/>
<dbReference type="Proteomes" id="UP001215712">
    <property type="component" value="Unassembled WGS sequence"/>
</dbReference>
<gene>
    <name evidence="1" type="ORF">N7493_008471</name>
</gene>
<sequence>MDPDKEVNGRLCAVIQYILWAIKFPGRVIRDDLQITIIQDLQRFLELNPATRISRQAAGRHLHRQ</sequence>
<name>A0AAD6MTZ7_9EURO</name>
<dbReference type="AlphaFoldDB" id="A0AAD6MTZ7"/>
<evidence type="ECO:0000313" key="2">
    <source>
        <dbReference type="Proteomes" id="UP001215712"/>
    </source>
</evidence>
<reference evidence="1" key="1">
    <citation type="journal article" date="2023" name="IMA Fungus">
        <title>Comparative genomic study of the Penicillium genus elucidates a diverse pangenome and 15 lateral gene transfer events.</title>
        <authorList>
            <person name="Petersen C."/>
            <person name="Sorensen T."/>
            <person name="Nielsen M.R."/>
            <person name="Sondergaard T.E."/>
            <person name="Sorensen J.L."/>
            <person name="Fitzpatrick D.A."/>
            <person name="Frisvad J.C."/>
            <person name="Nielsen K.L."/>
        </authorList>
    </citation>
    <scope>NUCLEOTIDE SEQUENCE</scope>
    <source>
        <strain evidence="1">IBT 17514</strain>
    </source>
</reference>
<keyword evidence="2" id="KW-1185">Reference proteome</keyword>
<dbReference type="EMBL" id="JAQJAN010000012">
    <property type="protein sequence ID" value="KAJ5716560.1"/>
    <property type="molecule type" value="Genomic_DNA"/>
</dbReference>
<organism evidence="1 2">
    <name type="scientific">Penicillium malachiteum</name>
    <dbReference type="NCBI Taxonomy" id="1324776"/>
    <lineage>
        <taxon>Eukaryota</taxon>
        <taxon>Fungi</taxon>
        <taxon>Dikarya</taxon>
        <taxon>Ascomycota</taxon>
        <taxon>Pezizomycotina</taxon>
        <taxon>Eurotiomycetes</taxon>
        <taxon>Eurotiomycetidae</taxon>
        <taxon>Eurotiales</taxon>
        <taxon>Aspergillaceae</taxon>
        <taxon>Penicillium</taxon>
    </lineage>
</organism>
<reference evidence="1" key="2">
    <citation type="submission" date="2023-01" db="EMBL/GenBank/DDBJ databases">
        <authorList>
            <person name="Petersen C."/>
        </authorList>
    </citation>
    <scope>NUCLEOTIDE SEQUENCE</scope>
    <source>
        <strain evidence="1">IBT 17514</strain>
    </source>
</reference>
<accession>A0AAD6MTZ7</accession>